<dbReference type="AlphaFoldDB" id="A0A448X6A9"/>
<comment type="caution">
    <text evidence="2">The sequence shown here is derived from an EMBL/GenBank/DDBJ whole genome shotgun (WGS) entry which is preliminary data.</text>
</comment>
<evidence type="ECO:0000313" key="3">
    <source>
        <dbReference type="Proteomes" id="UP000784294"/>
    </source>
</evidence>
<evidence type="ECO:0000313" key="2">
    <source>
        <dbReference type="EMBL" id="VEL29124.1"/>
    </source>
</evidence>
<evidence type="ECO:0000256" key="1">
    <source>
        <dbReference type="SAM" id="MobiDB-lite"/>
    </source>
</evidence>
<gene>
    <name evidence="2" type="ORF">PXEA_LOCUS22564</name>
</gene>
<accession>A0A448X6A9</accession>
<dbReference type="EMBL" id="CAAALY010100529">
    <property type="protein sequence ID" value="VEL29124.1"/>
    <property type="molecule type" value="Genomic_DNA"/>
</dbReference>
<sequence length="74" mass="8236">MDPWVYRHDSRKKSPTRDSSFVQTGSTESVWEIRPGSCILGTHSPVTRIRVSEASVIAQPDGQLDQLKESSGSY</sequence>
<dbReference type="Proteomes" id="UP000784294">
    <property type="component" value="Unassembled WGS sequence"/>
</dbReference>
<feature type="region of interest" description="Disordered" evidence="1">
    <location>
        <begin position="1"/>
        <end position="23"/>
    </location>
</feature>
<reference evidence="2" key="1">
    <citation type="submission" date="2018-11" db="EMBL/GenBank/DDBJ databases">
        <authorList>
            <consortium name="Pathogen Informatics"/>
        </authorList>
    </citation>
    <scope>NUCLEOTIDE SEQUENCE</scope>
</reference>
<protein>
    <submittedName>
        <fullName evidence="2">Uncharacterized protein</fullName>
    </submittedName>
</protein>
<proteinExistence type="predicted"/>
<organism evidence="2 3">
    <name type="scientific">Protopolystoma xenopodis</name>
    <dbReference type="NCBI Taxonomy" id="117903"/>
    <lineage>
        <taxon>Eukaryota</taxon>
        <taxon>Metazoa</taxon>
        <taxon>Spiralia</taxon>
        <taxon>Lophotrochozoa</taxon>
        <taxon>Platyhelminthes</taxon>
        <taxon>Monogenea</taxon>
        <taxon>Polyopisthocotylea</taxon>
        <taxon>Polystomatidea</taxon>
        <taxon>Polystomatidae</taxon>
        <taxon>Protopolystoma</taxon>
    </lineage>
</organism>
<keyword evidence="3" id="KW-1185">Reference proteome</keyword>
<name>A0A448X6A9_9PLAT</name>